<keyword evidence="1" id="KW-1133">Transmembrane helix</keyword>
<feature type="transmembrane region" description="Helical" evidence="1">
    <location>
        <begin position="6"/>
        <end position="29"/>
    </location>
</feature>
<sequence>MTKSPARLISFISIAIAINLIRANLALFLRLPIYLDTIGTLLIAVILGPWYAASTAFLSALINWMTTDIFSLYYSPVAIVVAIITGILIKRNCKPSSLLWKSLIISLPGTIIASVITVILFKGITSSGSSIIAQFLHGIGLDMTSSLILVQVGTDYIDRLISLILVFSTITLLKKHSPNLINQRF</sequence>
<proteinExistence type="predicted"/>
<dbReference type="RefSeq" id="WP_154700382.1">
    <property type="nucleotide sequence ID" value="NZ_UHEQ01000004.1"/>
</dbReference>
<dbReference type="Proteomes" id="UP000254076">
    <property type="component" value="Unassembled WGS sequence"/>
</dbReference>
<accession>A0A8B4RB03</accession>
<protein>
    <submittedName>
        <fullName evidence="2">Substrate-specific component STY3230 of queuosine-regulated ECF transporter</fullName>
    </submittedName>
</protein>
<keyword evidence="1" id="KW-0812">Transmembrane</keyword>
<evidence type="ECO:0000313" key="2">
    <source>
        <dbReference type="EMBL" id="SUN13168.1"/>
    </source>
</evidence>
<feature type="transmembrane region" description="Helical" evidence="1">
    <location>
        <begin position="41"/>
        <end position="65"/>
    </location>
</feature>
<evidence type="ECO:0000313" key="3">
    <source>
        <dbReference type="Proteomes" id="UP000254076"/>
    </source>
</evidence>
<feature type="transmembrane region" description="Helical" evidence="1">
    <location>
        <begin position="98"/>
        <end position="121"/>
    </location>
</feature>
<comment type="caution">
    <text evidence="2">The sequence shown here is derived from an EMBL/GenBank/DDBJ whole genome shotgun (WGS) entry which is preliminary data.</text>
</comment>
<dbReference type="EMBL" id="UHEQ01000004">
    <property type="protein sequence ID" value="SUN13168.1"/>
    <property type="molecule type" value="Genomic_DNA"/>
</dbReference>
<feature type="transmembrane region" description="Helical" evidence="1">
    <location>
        <begin position="71"/>
        <end position="89"/>
    </location>
</feature>
<name>A0A8B4RB03_STRAG</name>
<keyword evidence="1" id="KW-0472">Membrane</keyword>
<reference evidence="2 3" key="1">
    <citation type="submission" date="2018-06" db="EMBL/GenBank/DDBJ databases">
        <authorList>
            <consortium name="Pathogen Informatics"/>
            <person name="Doyle S."/>
        </authorList>
    </citation>
    <scope>NUCLEOTIDE SEQUENCE [LARGE SCALE GENOMIC DNA]</scope>
    <source>
        <strain evidence="2 3">NCTC8185</strain>
    </source>
</reference>
<organism evidence="2 3">
    <name type="scientific">Streptococcus agalactiae</name>
    <dbReference type="NCBI Taxonomy" id="1311"/>
    <lineage>
        <taxon>Bacteria</taxon>
        <taxon>Bacillati</taxon>
        <taxon>Bacillota</taxon>
        <taxon>Bacilli</taxon>
        <taxon>Lactobacillales</taxon>
        <taxon>Streptococcaceae</taxon>
        <taxon>Streptococcus</taxon>
    </lineage>
</organism>
<evidence type="ECO:0000256" key="1">
    <source>
        <dbReference type="SAM" id="Phobius"/>
    </source>
</evidence>
<dbReference type="AlphaFoldDB" id="A0A8B4RB03"/>
<dbReference type="Gene3D" id="1.10.1760.20">
    <property type="match status" value="1"/>
</dbReference>
<gene>
    <name evidence="2" type="ORF">NCTC8185_00321</name>
</gene>